<proteinExistence type="predicted"/>
<sequence>MRRRELQTITIKLSELKEYEQAKLERVLARQQQMTPHTPTSDSDVQPSSSVPTILLEGAGATTPKPSSSST</sequence>
<evidence type="ECO:0000313" key="2">
    <source>
        <dbReference type="Proteomes" id="UP000504634"/>
    </source>
</evidence>
<protein>
    <submittedName>
        <fullName evidence="3">Uncharacterized protein LOC115625896</fullName>
    </submittedName>
</protein>
<keyword evidence="2" id="KW-1185">Reference proteome</keyword>
<feature type="region of interest" description="Disordered" evidence="1">
    <location>
        <begin position="27"/>
        <end position="71"/>
    </location>
</feature>
<gene>
    <name evidence="3" type="primary">LOC115625896</name>
</gene>
<organism evidence="2 3">
    <name type="scientific">Drosophila lebanonensis</name>
    <name type="common">Fruit fly</name>
    <name type="synonym">Scaptodrosophila lebanonensis</name>
    <dbReference type="NCBI Taxonomy" id="7225"/>
    <lineage>
        <taxon>Eukaryota</taxon>
        <taxon>Metazoa</taxon>
        <taxon>Ecdysozoa</taxon>
        <taxon>Arthropoda</taxon>
        <taxon>Hexapoda</taxon>
        <taxon>Insecta</taxon>
        <taxon>Pterygota</taxon>
        <taxon>Neoptera</taxon>
        <taxon>Endopterygota</taxon>
        <taxon>Diptera</taxon>
        <taxon>Brachycera</taxon>
        <taxon>Muscomorpha</taxon>
        <taxon>Ephydroidea</taxon>
        <taxon>Drosophilidae</taxon>
        <taxon>Scaptodrosophila</taxon>
    </lineage>
</organism>
<dbReference type="RefSeq" id="XP_030376984.1">
    <property type="nucleotide sequence ID" value="XM_030521124.1"/>
</dbReference>
<dbReference type="AlphaFoldDB" id="A0A6J2TLR2"/>
<dbReference type="GeneID" id="115625896"/>
<evidence type="ECO:0000256" key="1">
    <source>
        <dbReference type="SAM" id="MobiDB-lite"/>
    </source>
</evidence>
<dbReference type="OrthoDB" id="7867900at2759"/>
<evidence type="ECO:0000313" key="3">
    <source>
        <dbReference type="RefSeq" id="XP_030376984.1"/>
    </source>
</evidence>
<reference evidence="3" key="1">
    <citation type="submission" date="2025-08" db="UniProtKB">
        <authorList>
            <consortium name="RefSeq"/>
        </authorList>
    </citation>
    <scope>IDENTIFICATION</scope>
    <source>
        <strain evidence="3">11010-0011.00</strain>
        <tissue evidence="3">Whole body</tissue>
    </source>
</reference>
<feature type="compositionally biased region" description="Low complexity" evidence="1">
    <location>
        <begin position="38"/>
        <end position="53"/>
    </location>
</feature>
<accession>A0A6J2TLR2</accession>
<dbReference type="Proteomes" id="UP000504634">
    <property type="component" value="Unplaced"/>
</dbReference>
<name>A0A6J2TLR2_DROLE</name>